<dbReference type="Proteomes" id="UP000195128">
    <property type="component" value="Unassembled WGS sequence"/>
</dbReference>
<evidence type="ECO:0000313" key="2">
    <source>
        <dbReference type="Proteomes" id="UP000195128"/>
    </source>
</evidence>
<comment type="caution">
    <text evidence="1">The sequence shown here is derived from an EMBL/GenBank/DDBJ whole genome shotgun (WGS) entry which is preliminary data.</text>
</comment>
<dbReference type="AlphaFoldDB" id="A0A244ENU8"/>
<sequence>MHPTTPDGRYFVVKGQLWRCSDPSLSEDVRQQRVDELMAARRNVKAAKASENAEALKAARAEVDKAKVALGERGKVWWTDGAADFNRRNVENTPYAQWFKDLDSLQP</sequence>
<protein>
    <submittedName>
        <fullName evidence="1">Uncharacterized protein</fullName>
    </submittedName>
</protein>
<reference evidence="1 2" key="1">
    <citation type="submission" date="2017-01" db="EMBL/GenBank/DDBJ databases">
        <authorList>
            <person name="Mah S.A."/>
            <person name="Swanson W.J."/>
            <person name="Moy G.W."/>
            <person name="Vacquier V.D."/>
        </authorList>
    </citation>
    <scope>NUCLEOTIDE SEQUENCE [LARGE SCALE GENOMIC DNA]</scope>
    <source>
        <strain evidence="1">PDD-32b-74</strain>
    </source>
</reference>
<dbReference type="RefSeq" id="WP_084918895.1">
    <property type="nucleotide sequence ID" value="NZ_MTSA01000013.1"/>
</dbReference>
<gene>
    <name evidence="1" type="ORF">BW686_17230</name>
</gene>
<accession>A0A244ENU8</accession>
<dbReference type="OrthoDB" id="34459at2"/>
<dbReference type="EMBL" id="MTSA01000013">
    <property type="protein sequence ID" value="OUM06195.1"/>
    <property type="molecule type" value="Genomic_DNA"/>
</dbReference>
<organism evidence="1 2">
    <name type="scientific">Pseudomonas syringae</name>
    <dbReference type="NCBI Taxonomy" id="317"/>
    <lineage>
        <taxon>Bacteria</taxon>
        <taxon>Pseudomonadati</taxon>
        <taxon>Pseudomonadota</taxon>
        <taxon>Gammaproteobacteria</taxon>
        <taxon>Pseudomonadales</taxon>
        <taxon>Pseudomonadaceae</taxon>
        <taxon>Pseudomonas</taxon>
    </lineage>
</organism>
<proteinExistence type="predicted"/>
<evidence type="ECO:0000313" key="1">
    <source>
        <dbReference type="EMBL" id="OUM06195.1"/>
    </source>
</evidence>
<name>A0A244ENU8_PSESX</name>